<sequence>MPAPSFTRSISLAGQGSISRSFFQTKCQSPSDAVANGLRRPNRLELQAVLAHAQARKGTLFHIDTNQVLPGTGTSSYAQSPLREVTDAPPTPPTTPYLRSPDIAHTSRWDAWPLDGDDADLSLPSTPLNSPTLASTFHKPLERPSLFVMPQYARAEGQSKPLIGLGIIMDSSDLVSPRFSEPVAGAFLGLRITPRRVTENFAADPVVTPGELMRRNFPLTPGAPIHSATMPSESVGHYFPLTPGAPLPTATSDEALTCNFHRTPGASLYRRPELRTRISSMTRQQGTTAPLSLFEGLMANWGALTPASRCSSGGFSVDEGQLTGPTPLPTPAGW</sequence>
<organism evidence="2 3">
    <name type="scientific">Daedalea quercina L-15889</name>
    <dbReference type="NCBI Taxonomy" id="1314783"/>
    <lineage>
        <taxon>Eukaryota</taxon>
        <taxon>Fungi</taxon>
        <taxon>Dikarya</taxon>
        <taxon>Basidiomycota</taxon>
        <taxon>Agaricomycotina</taxon>
        <taxon>Agaricomycetes</taxon>
        <taxon>Polyporales</taxon>
        <taxon>Fomitopsis</taxon>
    </lineage>
</organism>
<evidence type="ECO:0000313" key="2">
    <source>
        <dbReference type="EMBL" id="KZT73190.1"/>
    </source>
</evidence>
<protein>
    <submittedName>
        <fullName evidence="2">Uncharacterized protein</fullName>
    </submittedName>
</protein>
<accession>A0A165TBH4</accession>
<keyword evidence="3" id="KW-1185">Reference proteome</keyword>
<feature type="region of interest" description="Disordered" evidence="1">
    <location>
        <begin position="315"/>
        <end position="334"/>
    </location>
</feature>
<proteinExistence type="predicted"/>
<reference evidence="2 3" key="1">
    <citation type="journal article" date="2016" name="Mol. Biol. Evol.">
        <title>Comparative Genomics of Early-Diverging Mushroom-Forming Fungi Provides Insights into the Origins of Lignocellulose Decay Capabilities.</title>
        <authorList>
            <person name="Nagy L.G."/>
            <person name="Riley R."/>
            <person name="Tritt A."/>
            <person name="Adam C."/>
            <person name="Daum C."/>
            <person name="Floudas D."/>
            <person name="Sun H."/>
            <person name="Yadav J.S."/>
            <person name="Pangilinan J."/>
            <person name="Larsson K.H."/>
            <person name="Matsuura K."/>
            <person name="Barry K."/>
            <person name="Labutti K."/>
            <person name="Kuo R."/>
            <person name="Ohm R.A."/>
            <person name="Bhattacharya S.S."/>
            <person name="Shirouzu T."/>
            <person name="Yoshinaga Y."/>
            <person name="Martin F.M."/>
            <person name="Grigoriev I.V."/>
            <person name="Hibbett D.S."/>
        </authorList>
    </citation>
    <scope>NUCLEOTIDE SEQUENCE [LARGE SCALE GENOMIC DNA]</scope>
    <source>
        <strain evidence="2 3">L-15889</strain>
    </source>
</reference>
<evidence type="ECO:0000313" key="3">
    <source>
        <dbReference type="Proteomes" id="UP000076727"/>
    </source>
</evidence>
<feature type="region of interest" description="Disordered" evidence="1">
    <location>
        <begin position="72"/>
        <end position="101"/>
    </location>
</feature>
<gene>
    <name evidence="2" type="ORF">DAEQUDRAFT_808710</name>
</gene>
<name>A0A165TBH4_9APHY</name>
<evidence type="ECO:0000256" key="1">
    <source>
        <dbReference type="SAM" id="MobiDB-lite"/>
    </source>
</evidence>
<dbReference type="Proteomes" id="UP000076727">
    <property type="component" value="Unassembled WGS sequence"/>
</dbReference>
<dbReference type="OrthoDB" id="2798956at2759"/>
<dbReference type="AlphaFoldDB" id="A0A165TBH4"/>
<dbReference type="EMBL" id="KV429038">
    <property type="protein sequence ID" value="KZT73190.1"/>
    <property type="molecule type" value="Genomic_DNA"/>
</dbReference>